<accession>A0A1H1S8Q1</accession>
<gene>
    <name evidence="1" type="ORF">SAMN04489717_2714</name>
</gene>
<dbReference type="RefSeq" id="WP_092653766.1">
    <property type="nucleotide sequence ID" value="NZ_LT629732.1"/>
</dbReference>
<proteinExistence type="predicted"/>
<protein>
    <submittedName>
        <fullName evidence="1">Uncharacterized protein</fullName>
    </submittedName>
</protein>
<dbReference type="AlphaFoldDB" id="A0A1H1S8Q1"/>
<name>A0A1H1S8Q1_9ACTN</name>
<organism evidence="1 2">
    <name type="scientific">Actinopolymorpha singaporensis</name>
    <dbReference type="NCBI Taxonomy" id="117157"/>
    <lineage>
        <taxon>Bacteria</taxon>
        <taxon>Bacillati</taxon>
        <taxon>Actinomycetota</taxon>
        <taxon>Actinomycetes</taxon>
        <taxon>Propionibacteriales</taxon>
        <taxon>Actinopolymorphaceae</taxon>
        <taxon>Actinopolymorpha</taxon>
    </lineage>
</organism>
<keyword evidence="2" id="KW-1185">Reference proteome</keyword>
<sequence>MRATRRVIGIALGGFLLTAFGLVAPEAFADIPRGDVGWQYSESGRGYYQPPRGTPAPSQPPGPNDWVQEVLINQPAWDCQGAGIGDCDPLAIWCNPDLSPDPREPIYVRSVVRYQWKDRGDRAKWHGTAECYPTPEWVPIEQLSYDFKYEIQRNLPRPKISLHPAPRTLVNLPTIVSVDDPGTQTFDITVPPSQGRHFELHGQITATPDYTWTFSDANGGAHTVKGAGREFDGTLPDGHPGYYVTNTFGAAGEGKVHLQVRWTGTVVVDSVPPQPIVPVTFDVDANVQVVESHPVLRR</sequence>
<dbReference type="EMBL" id="LT629732">
    <property type="protein sequence ID" value="SDS44367.1"/>
    <property type="molecule type" value="Genomic_DNA"/>
</dbReference>
<evidence type="ECO:0000313" key="1">
    <source>
        <dbReference type="EMBL" id="SDS44367.1"/>
    </source>
</evidence>
<reference evidence="1 2" key="1">
    <citation type="submission" date="2016-10" db="EMBL/GenBank/DDBJ databases">
        <authorList>
            <person name="de Groot N.N."/>
        </authorList>
    </citation>
    <scope>NUCLEOTIDE SEQUENCE [LARGE SCALE GENOMIC DNA]</scope>
    <source>
        <strain evidence="1 2">DSM 22024</strain>
    </source>
</reference>
<evidence type="ECO:0000313" key="2">
    <source>
        <dbReference type="Proteomes" id="UP000198983"/>
    </source>
</evidence>
<dbReference type="Proteomes" id="UP000198983">
    <property type="component" value="Chromosome I"/>
</dbReference>
<dbReference type="OrthoDB" id="3808543at2"/>
<dbReference type="STRING" id="117157.SAMN04489717_2714"/>